<dbReference type="InterPro" id="IPR003097">
    <property type="entry name" value="CysJ-like_FAD-binding"/>
</dbReference>
<dbReference type="GO" id="GO:0010181">
    <property type="term" value="F:FMN binding"/>
    <property type="evidence" value="ECO:0007669"/>
    <property type="project" value="TreeGrafter"/>
</dbReference>
<dbReference type="InterPro" id="IPR001433">
    <property type="entry name" value="OxRdtase_FAD/NAD-bd"/>
</dbReference>
<feature type="domain" description="Oxidoreductase FAD/NAD(P)-binding" evidence="7">
    <location>
        <begin position="202"/>
        <end position="306"/>
    </location>
</feature>
<reference evidence="9 11" key="1">
    <citation type="journal article" date="2010" name="BMC Genomics">
        <title>Combination of measures distinguishes pre-miRNAs from other stem-loops in the genome of the newly sequenced Anopheles darlingi.</title>
        <authorList>
            <person name="Mendes N.D."/>
            <person name="Freitas A.T."/>
            <person name="Vasconcelos A.T."/>
            <person name="Sagot M.F."/>
        </authorList>
    </citation>
    <scope>NUCLEOTIDE SEQUENCE</scope>
</reference>
<dbReference type="VEuPathDB" id="VectorBase:ADAR2_008719"/>
<keyword evidence="2" id="KW-0285">Flavoprotein</keyword>
<protein>
    <recommendedName>
        <fullName evidence="6">Methionine synthase reductase</fullName>
        <ecNumber evidence="5">1.16.1.8</ecNumber>
    </recommendedName>
</protein>
<dbReference type="PANTHER" id="PTHR19384:SF84">
    <property type="entry name" value="METHIONINE SYNTHASE REDUCTASE"/>
    <property type="match status" value="1"/>
</dbReference>
<keyword evidence="3" id="KW-0274">FAD</keyword>
<keyword evidence="4" id="KW-0560">Oxidoreductase</keyword>
<reference evidence="9" key="3">
    <citation type="journal article" date="2013" name="Nucleic Acids Res.">
        <title>The genome of Anopheles darlingi, the main neotropical malaria vector.</title>
        <authorList>
            <person name="Marinotti O."/>
            <person name="Cerqueira G.C."/>
            <person name="de Almeida L.G."/>
            <person name="Ferro M.I."/>
            <person name="Loreto E.L."/>
            <person name="Zaha A."/>
            <person name="Teixeira S.M."/>
            <person name="Wespiser A.R."/>
            <person name="Almeida E Silva A."/>
            <person name="Schlindwein A.D."/>
            <person name="Pacheco A.C."/>
            <person name="Silva A.L."/>
            <person name="Graveley B.R."/>
            <person name="Walenz B.P."/>
            <person name="Lima Bde A."/>
            <person name="Ribeiro C.A."/>
            <person name="Nunes-Silva C.G."/>
            <person name="de Carvalho C.R."/>
            <person name="Soares C.M."/>
            <person name="de Menezes C.B."/>
            <person name="Matiolli C."/>
            <person name="Caffrey D."/>
            <person name="Araujo D.A."/>
            <person name="de Oliveira D.M."/>
            <person name="Golenbock D."/>
            <person name="Grisard E.C."/>
            <person name="Fantinatti-Garboggini F."/>
            <person name="de Carvalho F.M."/>
            <person name="Barcellos F.G."/>
            <person name="Prosdocimi F."/>
            <person name="May G."/>
            <person name="Azevedo Junior G.M."/>
            <person name="Guimaraes G.M."/>
            <person name="Goldman G.H."/>
            <person name="Padilha I.Q."/>
            <person name="Batista Jda S."/>
            <person name="Ferro J.A."/>
            <person name="Ribeiro J.M."/>
            <person name="Fietto J.L."/>
            <person name="Dabbas K.M."/>
            <person name="Cerdeira L."/>
            <person name="Agnez-Lima L.F."/>
            <person name="Brocchi M."/>
            <person name="de Carvalho M.O."/>
            <person name="Teixeira Mde M."/>
            <person name="Diniz Maia Mde M."/>
            <person name="Goldman M.H."/>
            <person name="Cruz Schneider M.P."/>
            <person name="Felipe M.S."/>
            <person name="Hungria M."/>
            <person name="Nicolas M.F."/>
            <person name="Pereira M."/>
            <person name="Montes M.A."/>
            <person name="Cantao M.E."/>
            <person name="Vincentz M."/>
            <person name="Rafael M.S."/>
            <person name="Silverman N."/>
            <person name="Stoco P.H."/>
            <person name="Souza R.C."/>
            <person name="Vicentini R."/>
            <person name="Gazzinelli R.T."/>
            <person name="Neves Rde O."/>
            <person name="Silva R."/>
            <person name="Astolfi-Filho S."/>
            <person name="Maciel T.E."/>
            <person name="Urmenyi T.P."/>
            <person name="Tadei W.P."/>
            <person name="Camargo E.P."/>
            <person name="de Vasconcelos A.T."/>
        </authorList>
    </citation>
    <scope>NUCLEOTIDE SEQUENCE</scope>
</reference>
<dbReference type="InterPro" id="IPR039261">
    <property type="entry name" value="FNR_nucleotide-bd"/>
</dbReference>
<reference evidence="9" key="2">
    <citation type="submission" date="2010-05" db="EMBL/GenBank/DDBJ databases">
        <authorList>
            <person name="Almeida L.G."/>
            <person name="Nicolas M.F."/>
            <person name="Souza R.C."/>
            <person name="Vasconcelos A.T.R."/>
        </authorList>
    </citation>
    <scope>NUCLEOTIDE SEQUENCE</scope>
</reference>
<proteinExistence type="predicted"/>
<dbReference type="PRINTS" id="PR00371">
    <property type="entry name" value="FPNCR"/>
</dbReference>
<dbReference type="Proteomes" id="UP000000673">
    <property type="component" value="Unassembled WGS sequence"/>
</dbReference>
<dbReference type="Gene3D" id="1.20.990.10">
    <property type="entry name" value="NADPH-cytochrome p450 Reductase, Chain A, domain 3"/>
    <property type="match status" value="1"/>
</dbReference>
<dbReference type="EC" id="1.16.1.8" evidence="5"/>
<dbReference type="InterPro" id="IPR023173">
    <property type="entry name" value="NADPH_Cyt_P450_Rdtase_alpha"/>
</dbReference>
<accession>W5J5W8</accession>
<evidence type="ECO:0000313" key="9">
    <source>
        <dbReference type="EMBL" id="ETN59837.1"/>
    </source>
</evidence>
<dbReference type="Gene3D" id="3.40.50.80">
    <property type="entry name" value="Nucleotide-binding domain of ferredoxin-NADP reductase (FNR) module"/>
    <property type="match status" value="1"/>
</dbReference>
<keyword evidence="11" id="KW-1185">Reference proteome</keyword>
<comment type="cofactor">
    <cofactor evidence="1">
        <name>FAD</name>
        <dbReference type="ChEBI" id="CHEBI:57692"/>
    </cofactor>
</comment>
<dbReference type="GO" id="GO:0009086">
    <property type="term" value="P:methionine biosynthetic process"/>
    <property type="evidence" value="ECO:0007669"/>
    <property type="project" value="TreeGrafter"/>
</dbReference>
<evidence type="ECO:0000313" key="10">
    <source>
        <dbReference type="EnsemblMetazoa" id="ADAC008560-PA"/>
    </source>
</evidence>
<dbReference type="HOGENOM" id="CLU_001570_17_0_1"/>
<dbReference type="EnsemblMetazoa" id="ADAC008560-RA">
    <property type="protein sequence ID" value="ADAC008560-PA"/>
    <property type="gene ID" value="ADAC008560"/>
</dbReference>
<dbReference type="Pfam" id="PF00175">
    <property type="entry name" value="NAD_binding_1"/>
    <property type="match status" value="1"/>
</dbReference>
<evidence type="ECO:0000256" key="5">
    <source>
        <dbReference type="ARBA" id="ARBA00039088"/>
    </source>
</evidence>
<dbReference type="STRING" id="43151.W5J5W8"/>
<dbReference type="VEuPathDB" id="VectorBase:ADAC008560"/>
<evidence type="ECO:0000313" key="11">
    <source>
        <dbReference type="Proteomes" id="UP000000673"/>
    </source>
</evidence>
<dbReference type="EMBL" id="ADMH02002035">
    <property type="protein sequence ID" value="ETN59837.1"/>
    <property type="molecule type" value="Genomic_DNA"/>
</dbReference>
<dbReference type="InterPro" id="IPR001709">
    <property type="entry name" value="Flavoprot_Pyr_Nucl_cyt_Rdtase"/>
</dbReference>
<reference evidence="10" key="4">
    <citation type="submission" date="2015-06" db="UniProtKB">
        <authorList>
            <consortium name="EnsemblMetazoa"/>
        </authorList>
    </citation>
    <scope>IDENTIFICATION</scope>
</reference>
<evidence type="ECO:0000256" key="4">
    <source>
        <dbReference type="ARBA" id="ARBA00023002"/>
    </source>
</evidence>
<dbReference type="GO" id="GO:0005829">
    <property type="term" value="C:cytosol"/>
    <property type="evidence" value="ECO:0007669"/>
    <property type="project" value="TreeGrafter"/>
</dbReference>
<gene>
    <name evidence="9" type="ORF">AND_008560</name>
</gene>
<dbReference type="SUPFAM" id="SSF63380">
    <property type="entry name" value="Riboflavin synthase domain-like"/>
    <property type="match status" value="1"/>
</dbReference>
<evidence type="ECO:0000256" key="6">
    <source>
        <dbReference type="ARBA" id="ARBA00040659"/>
    </source>
</evidence>
<dbReference type="GO" id="GO:0050667">
    <property type="term" value="P:homocysteine metabolic process"/>
    <property type="evidence" value="ECO:0007669"/>
    <property type="project" value="TreeGrafter"/>
</dbReference>
<evidence type="ECO:0000256" key="1">
    <source>
        <dbReference type="ARBA" id="ARBA00001974"/>
    </source>
</evidence>
<organism evidence="9">
    <name type="scientific">Anopheles darlingi</name>
    <name type="common">Mosquito</name>
    <dbReference type="NCBI Taxonomy" id="43151"/>
    <lineage>
        <taxon>Eukaryota</taxon>
        <taxon>Metazoa</taxon>
        <taxon>Ecdysozoa</taxon>
        <taxon>Arthropoda</taxon>
        <taxon>Hexapoda</taxon>
        <taxon>Insecta</taxon>
        <taxon>Pterygota</taxon>
        <taxon>Neoptera</taxon>
        <taxon>Endopterygota</taxon>
        <taxon>Diptera</taxon>
        <taxon>Nematocera</taxon>
        <taxon>Culicoidea</taxon>
        <taxon>Culicidae</taxon>
        <taxon>Anophelinae</taxon>
        <taxon>Anopheles</taxon>
    </lineage>
</organism>
<name>W5J5W8_ANODA</name>
<dbReference type="SUPFAM" id="SSF52343">
    <property type="entry name" value="Ferredoxin reductase-like, C-terminal NADP-linked domain"/>
    <property type="match status" value="1"/>
</dbReference>
<evidence type="ECO:0000256" key="3">
    <source>
        <dbReference type="ARBA" id="ARBA00022827"/>
    </source>
</evidence>
<evidence type="ECO:0000256" key="2">
    <source>
        <dbReference type="ARBA" id="ARBA00022630"/>
    </source>
</evidence>
<dbReference type="AlphaFoldDB" id="W5J5W8"/>
<dbReference type="GO" id="GO:0050660">
    <property type="term" value="F:flavin adenine dinucleotide binding"/>
    <property type="evidence" value="ECO:0007669"/>
    <property type="project" value="TreeGrafter"/>
</dbReference>
<dbReference type="Pfam" id="PF00667">
    <property type="entry name" value="FAD_binding_1"/>
    <property type="match status" value="1"/>
</dbReference>
<feature type="domain" description="Sulfite reductase [NADPH] flavoprotein alpha-component-like FAD-binding" evidence="8">
    <location>
        <begin position="33"/>
        <end position="143"/>
    </location>
</feature>
<dbReference type="OMA" id="HSAYEEY"/>
<sequence>MFNTCWIIWAVGKNDSTASTVDSRWHVEVDKGTTKKAAKVPPFIPTTVTLRRLFAECLDLRAIPKKAFLRALASHTSDTSQRRFLEILCSKEGTAEYEKIILKHGKGFLSLLKLVPSCLPPASLLVEHLPRLMPRPYSIANAYREDATRPVIRFLFSYNPTEPGITTTYLQGVKLGSQVHFYFRQSSDFTYKDSELANDVVMVGTGTGISPYLAFLDHRAAALATGTVLGKARLIVGFRYRDRSYLCREEIAEYVRRGVLDGCHEAFSRDGDARFKYVQDCIAEHKASIEQTMGEDGIFYVCGDSKLLLPQIADKFTMTIINGGGNAVLAGTSVKALKSAGKYREDVWL</sequence>
<dbReference type="GO" id="GO:0030586">
    <property type="term" value="F:[methionine synthase] reductase (NADPH) activity"/>
    <property type="evidence" value="ECO:0007669"/>
    <property type="project" value="UniProtKB-EC"/>
</dbReference>
<dbReference type="PANTHER" id="PTHR19384">
    <property type="entry name" value="NITRIC OXIDE SYNTHASE-RELATED"/>
    <property type="match status" value="1"/>
</dbReference>
<dbReference type="FunFam" id="1.20.990.10:FF:000007">
    <property type="entry name" value="Methionine synthase reductase"/>
    <property type="match status" value="1"/>
</dbReference>
<dbReference type="eggNOG" id="KOG1158">
    <property type="taxonomic scope" value="Eukaryota"/>
</dbReference>
<dbReference type="InterPro" id="IPR017938">
    <property type="entry name" value="Riboflavin_synthase-like_b-brl"/>
</dbReference>
<evidence type="ECO:0000259" key="7">
    <source>
        <dbReference type="Pfam" id="PF00175"/>
    </source>
</evidence>
<evidence type="ECO:0000259" key="8">
    <source>
        <dbReference type="Pfam" id="PF00667"/>
    </source>
</evidence>